<reference evidence="2" key="1">
    <citation type="submission" date="2025-08" db="UniProtKB">
        <authorList>
            <consortium name="RefSeq"/>
        </authorList>
    </citation>
    <scope>IDENTIFICATION</scope>
    <source>
        <tissue evidence="2">Whole body</tissue>
    </source>
</reference>
<gene>
    <name evidence="2" type="primary">LOC112692957</name>
</gene>
<dbReference type="PANTHER" id="PTHR23227">
    <property type="entry name" value="BUCENTAUR RELATED"/>
    <property type="match status" value="1"/>
</dbReference>
<dbReference type="Proteomes" id="UP000694846">
    <property type="component" value="Unplaced"/>
</dbReference>
<accession>A0A8B8GKL4</accession>
<dbReference type="InterPro" id="IPR027124">
    <property type="entry name" value="Swc5/CFDP1/2"/>
</dbReference>
<dbReference type="SUPFAM" id="SSF56219">
    <property type="entry name" value="DNase I-like"/>
    <property type="match status" value="1"/>
</dbReference>
<dbReference type="GeneID" id="112692957"/>
<dbReference type="InterPro" id="IPR036691">
    <property type="entry name" value="Endo/exonu/phosph_ase_sf"/>
</dbReference>
<protein>
    <submittedName>
        <fullName evidence="2">Uncharacterized protein LOC112692957</fullName>
    </submittedName>
</protein>
<evidence type="ECO:0000313" key="2">
    <source>
        <dbReference type="RefSeq" id="XP_025423583.1"/>
    </source>
</evidence>
<dbReference type="OrthoDB" id="10033659at2759"/>
<dbReference type="PANTHER" id="PTHR23227:SF85">
    <property type="entry name" value="CRANIOFACIAL DEVELOPMENT PROTEIN 2"/>
    <property type="match status" value="1"/>
</dbReference>
<dbReference type="Gene3D" id="3.60.10.10">
    <property type="entry name" value="Endonuclease/exonuclease/phosphatase"/>
    <property type="match status" value="1"/>
</dbReference>
<proteinExistence type="predicted"/>
<dbReference type="AlphaFoldDB" id="A0A8B8GKL4"/>
<sequence>MIVNQIYFPTSNSEDDEIEQVYDSLDELLGISRNSDNVIIIGDFNAVVGEGKDNQIIGKHGLGTRNIRGERLVNFCKQNNFLITNTMFEVPKRRRFTWVASGDINRYQINYVLVRSRLKKQIMTGHSFPGVKIDSDHNLVVMKYKIAHKKITKRPKCNIWDVEKLKSEETKQEFQNKVYNGLRVVGTDSLWDEVINNIRQFAVETIGFRKLNPRKPWITNEIKNLIKHRNKLRKKDEAMYKIIKNRITQKCRVEKEKWMDLTCENIKINMTANRMDKKYGVIKRLSRLSKLRSKIVKDKNGKLVLDGGEIVTRWKEYIEDLYEGLKGEDMNIENIIESNKEDIGPIITKYEFIKALRELKKGKAAGVDNISAVLLKYVGKDTEHKIFEIVCTHRRGAVEKY</sequence>
<organism evidence="1 2">
    <name type="scientific">Sipha flava</name>
    <name type="common">yellow sugarcane aphid</name>
    <dbReference type="NCBI Taxonomy" id="143950"/>
    <lineage>
        <taxon>Eukaryota</taxon>
        <taxon>Metazoa</taxon>
        <taxon>Ecdysozoa</taxon>
        <taxon>Arthropoda</taxon>
        <taxon>Hexapoda</taxon>
        <taxon>Insecta</taxon>
        <taxon>Pterygota</taxon>
        <taxon>Neoptera</taxon>
        <taxon>Paraneoptera</taxon>
        <taxon>Hemiptera</taxon>
        <taxon>Sternorrhyncha</taxon>
        <taxon>Aphidomorpha</taxon>
        <taxon>Aphidoidea</taxon>
        <taxon>Aphididae</taxon>
        <taxon>Sipha</taxon>
    </lineage>
</organism>
<dbReference type="RefSeq" id="XP_025423583.1">
    <property type="nucleotide sequence ID" value="XM_025567798.1"/>
</dbReference>
<evidence type="ECO:0000313" key="1">
    <source>
        <dbReference type="Proteomes" id="UP000694846"/>
    </source>
</evidence>
<keyword evidence="1" id="KW-1185">Reference proteome</keyword>
<name>A0A8B8GKL4_9HEMI</name>